<feature type="domain" description="Aldehyde dehydrogenase" evidence="2">
    <location>
        <begin position="2"/>
        <end position="57"/>
    </location>
</feature>
<dbReference type="SUPFAM" id="SSF53720">
    <property type="entry name" value="ALDH-like"/>
    <property type="match status" value="1"/>
</dbReference>
<dbReference type="Gene3D" id="3.40.50.410">
    <property type="entry name" value="von Willebrand factor, type A domain"/>
    <property type="match status" value="1"/>
</dbReference>
<evidence type="ECO:0000313" key="4">
    <source>
        <dbReference type="Proteomes" id="UP001605036"/>
    </source>
</evidence>
<dbReference type="InterPro" id="IPR002035">
    <property type="entry name" value="VWF_A"/>
</dbReference>
<gene>
    <name evidence="3" type="ORF">R1flu_020613</name>
</gene>
<dbReference type="SUPFAM" id="SSF53300">
    <property type="entry name" value="vWA-like"/>
    <property type="match status" value="1"/>
</dbReference>
<dbReference type="PANTHER" id="PTHR10579">
    <property type="entry name" value="CALCIUM-ACTIVATED CHLORIDE CHANNEL REGULATOR"/>
    <property type="match status" value="1"/>
</dbReference>
<dbReference type="PANTHER" id="PTHR10579:SF43">
    <property type="entry name" value="ZINC FINGER (C3HC4-TYPE RING FINGER) FAMILY PROTEIN"/>
    <property type="match status" value="1"/>
</dbReference>
<proteinExistence type="predicted"/>
<reference evidence="3 4" key="1">
    <citation type="submission" date="2024-09" db="EMBL/GenBank/DDBJ databases">
        <title>Chromosome-scale assembly of Riccia fluitans.</title>
        <authorList>
            <person name="Paukszto L."/>
            <person name="Sawicki J."/>
            <person name="Karawczyk K."/>
            <person name="Piernik-Szablinska J."/>
            <person name="Szczecinska M."/>
            <person name="Mazdziarz M."/>
        </authorList>
    </citation>
    <scope>NUCLEOTIDE SEQUENCE [LARGE SCALE GENOMIC DNA]</scope>
    <source>
        <strain evidence="3">Rf_01</strain>
        <tissue evidence="3">Aerial parts of the thallus</tissue>
    </source>
</reference>
<dbReference type="Proteomes" id="UP001605036">
    <property type="component" value="Unassembled WGS sequence"/>
</dbReference>
<keyword evidence="4" id="KW-1185">Reference proteome</keyword>
<evidence type="ECO:0008006" key="5">
    <source>
        <dbReference type="Google" id="ProtNLM"/>
    </source>
</evidence>
<dbReference type="EMBL" id="JBHFFA010000001">
    <property type="protein sequence ID" value="KAL2652485.1"/>
    <property type="molecule type" value="Genomic_DNA"/>
</dbReference>
<protein>
    <recommendedName>
        <fullName evidence="5">VWFA domain-containing protein</fullName>
    </recommendedName>
</protein>
<organism evidence="3 4">
    <name type="scientific">Riccia fluitans</name>
    <dbReference type="NCBI Taxonomy" id="41844"/>
    <lineage>
        <taxon>Eukaryota</taxon>
        <taxon>Viridiplantae</taxon>
        <taxon>Streptophyta</taxon>
        <taxon>Embryophyta</taxon>
        <taxon>Marchantiophyta</taxon>
        <taxon>Marchantiopsida</taxon>
        <taxon>Marchantiidae</taxon>
        <taxon>Marchantiales</taxon>
        <taxon>Ricciaceae</taxon>
        <taxon>Riccia</taxon>
    </lineage>
</organism>
<dbReference type="AlphaFoldDB" id="A0ABD1ZM01"/>
<dbReference type="InterPro" id="IPR016161">
    <property type="entry name" value="Ald_DH/histidinol_DH"/>
</dbReference>
<dbReference type="Gene3D" id="3.40.605.10">
    <property type="entry name" value="Aldehyde Dehydrogenase, Chain A, domain 1"/>
    <property type="match status" value="1"/>
</dbReference>
<evidence type="ECO:0000259" key="2">
    <source>
        <dbReference type="Pfam" id="PF00171"/>
    </source>
</evidence>
<dbReference type="InterPro" id="IPR051266">
    <property type="entry name" value="CLCR"/>
</dbReference>
<name>A0ABD1ZM01_9MARC</name>
<feature type="domain" description="VWFA" evidence="1">
    <location>
        <begin position="172"/>
        <end position="276"/>
    </location>
</feature>
<evidence type="ECO:0000313" key="3">
    <source>
        <dbReference type="EMBL" id="KAL2652485.1"/>
    </source>
</evidence>
<accession>A0ABD1ZM01</accession>
<dbReference type="InterPro" id="IPR016162">
    <property type="entry name" value="Ald_DH_N"/>
</dbReference>
<dbReference type="Pfam" id="PF00092">
    <property type="entry name" value="VWA"/>
    <property type="match status" value="1"/>
</dbReference>
<sequence length="449" mass="49922">MIGEILSRCNLPEGAFSVLPCSRNAADLFVTDERFKLVSFTGSPAIGWDMKARSGKKKVDVFLVLTLKMFYAAELLSWILKLDALSDTLHDGLLTILMKTRMLLSVLVQVVVLGFRSQACLMMSPWFQFGIQYKGATVRYKEKGLSQVEKYKKKAVLVILRMKVLKKQLQRNMSRWSMNIAEGLRKGTKVLEDRRMRNPVASIMLLSDGQYTYNMKHRSHGQFIPGGRRSALGSQIPVHTFGFGEDHDAALMHSIAEGSGGTFSFIQTESAVQDAFAQCIGGLLSVVVQNAQMKILAGDPGVQIRSIQAGTYQNSITDDRRQCIIKIGDLYAEEEKDVLVDRNRMQVAQSIVEAGALADAGEILPALAILSSAKESLRLSAAFEARDELFLALETELREIESRSKIIKHTEGPAELMFCQCKALTLNSVQQREDISVRIATVITTEPHR</sequence>
<dbReference type="InterPro" id="IPR015590">
    <property type="entry name" value="Aldehyde_DH_dom"/>
</dbReference>
<dbReference type="InterPro" id="IPR036465">
    <property type="entry name" value="vWFA_dom_sf"/>
</dbReference>
<evidence type="ECO:0000259" key="1">
    <source>
        <dbReference type="Pfam" id="PF00092"/>
    </source>
</evidence>
<comment type="caution">
    <text evidence="3">The sequence shown here is derived from an EMBL/GenBank/DDBJ whole genome shotgun (WGS) entry which is preliminary data.</text>
</comment>
<dbReference type="Pfam" id="PF00171">
    <property type="entry name" value="Aldedh"/>
    <property type="match status" value="1"/>
</dbReference>